<dbReference type="InterPro" id="IPR013919">
    <property type="entry name" value="Pex16"/>
</dbReference>
<dbReference type="PANTHER" id="PTHR13299:SF0">
    <property type="entry name" value="PEROXISOMAL MEMBRANE PROTEIN PEX16"/>
    <property type="match status" value="1"/>
</dbReference>
<reference evidence="4 5" key="1">
    <citation type="journal article" date="2017" name="Mol. Ecol.">
        <title>Comparative and population genomic landscape of Phellinus noxius: A hypervariable fungus causing root rot in trees.</title>
        <authorList>
            <person name="Chung C.L."/>
            <person name="Lee T.J."/>
            <person name="Akiba M."/>
            <person name="Lee H.H."/>
            <person name="Kuo T.H."/>
            <person name="Liu D."/>
            <person name="Ke H.M."/>
            <person name="Yokoi T."/>
            <person name="Roa M.B."/>
            <person name="Lu M.J."/>
            <person name="Chang Y.Y."/>
            <person name="Ann P.J."/>
            <person name="Tsai J.N."/>
            <person name="Chen C.Y."/>
            <person name="Tzean S.S."/>
            <person name="Ota Y."/>
            <person name="Hattori T."/>
            <person name="Sahashi N."/>
            <person name="Liou R.F."/>
            <person name="Kikuchi T."/>
            <person name="Tsai I.J."/>
        </authorList>
    </citation>
    <scope>NUCLEOTIDE SEQUENCE [LARGE SCALE GENOMIC DNA]</scope>
    <source>
        <strain evidence="4 5">FFPRI411160</strain>
    </source>
</reference>
<proteinExistence type="inferred from homology"/>
<evidence type="ECO:0000313" key="5">
    <source>
        <dbReference type="Proteomes" id="UP000217199"/>
    </source>
</evidence>
<evidence type="ECO:0000256" key="3">
    <source>
        <dbReference type="SAM" id="MobiDB-lite"/>
    </source>
</evidence>
<dbReference type="GO" id="GO:0005778">
    <property type="term" value="C:peroxisomal membrane"/>
    <property type="evidence" value="ECO:0007669"/>
    <property type="project" value="UniProtKB-SubCell"/>
</dbReference>
<comment type="caution">
    <text evidence="4">The sequence shown here is derived from an EMBL/GenBank/DDBJ whole genome shotgun (WGS) entry which is preliminary data.</text>
</comment>
<gene>
    <name evidence="4" type="ORF">PNOK_0189800</name>
</gene>
<keyword evidence="2" id="KW-0962">Peroxisome biogenesis</keyword>
<keyword evidence="2" id="KW-0576">Peroxisome</keyword>
<feature type="compositionally biased region" description="Low complexity" evidence="3">
    <location>
        <begin position="170"/>
        <end position="186"/>
    </location>
</feature>
<dbReference type="AlphaFoldDB" id="A0A286UQR8"/>
<evidence type="ECO:0000256" key="1">
    <source>
        <dbReference type="ARBA" id="ARBA00009505"/>
    </source>
</evidence>
<dbReference type="GO" id="GO:0007031">
    <property type="term" value="P:peroxisome organization"/>
    <property type="evidence" value="ECO:0007669"/>
    <property type="project" value="UniProtKB-KW"/>
</dbReference>
<dbReference type="OrthoDB" id="2021143at2759"/>
<sequence>MSSALAHYESFLLSNANTISTLESSLRSLTWFLPGRFKDAELASEALSASLNVVSLYHDTLLSRIARSNPRFKPLLPPSSHARYTRSWTDKNVRYKWAARALELIRFLELLIEMGLRRKVSNKNKWRGILLLEIIKAILRLLILKLTKRPLLTPALPEREYDPASVQMQSGSSSPTLVPSSTSSSPIMTPEHLKNNHVSLDLDNPLLNTPSALNCDTPVEQYLLPKALTTSSVKNPLTLMSELSSPTDWLCEFVFILRPLIYVWLLSKKPKSTNPLIVSLSLELFSRYLRRNPPASSALERNEYARRDRDLLWYFFRGSIWESYTRPKLETLASRTAHTPVLGLMSAIIKDWIPLIEDIYYYTAT</sequence>
<comment type="subcellular location">
    <subcellularLocation>
        <location evidence="2">Peroxisome membrane</location>
    </subcellularLocation>
</comment>
<name>A0A286UQR8_9AGAM</name>
<evidence type="ECO:0000256" key="2">
    <source>
        <dbReference type="RuleBase" id="RU365003"/>
    </source>
</evidence>
<dbReference type="Pfam" id="PF08610">
    <property type="entry name" value="Pex16"/>
    <property type="match status" value="1"/>
</dbReference>
<dbReference type="Proteomes" id="UP000217199">
    <property type="component" value="Unassembled WGS sequence"/>
</dbReference>
<dbReference type="InParanoid" id="A0A286UQR8"/>
<dbReference type="PANTHER" id="PTHR13299">
    <property type="entry name" value="PEROXISOMAL MEMBRANE PROTEIN PEX16"/>
    <property type="match status" value="1"/>
</dbReference>
<accession>A0A286UQR8</accession>
<feature type="region of interest" description="Disordered" evidence="3">
    <location>
        <begin position="163"/>
        <end position="186"/>
    </location>
</feature>
<organism evidence="4 5">
    <name type="scientific">Pyrrhoderma noxium</name>
    <dbReference type="NCBI Taxonomy" id="2282107"/>
    <lineage>
        <taxon>Eukaryota</taxon>
        <taxon>Fungi</taxon>
        <taxon>Dikarya</taxon>
        <taxon>Basidiomycota</taxon>
        <taxon>Agaricomycotina</taxon>
        <taxon>Agaricomycetes</taxon>
        <taxon>Hymenochaetales</taxon>
        <taxon>Hymenochaetaceae</taxon>
        <taxon>Pyrrhoderma</taxon>
    </lineage>
</organism>
<evidence type="ECO:0000313" key="4">
    <source>
        <dbReference type="EMBL" id="PAV21941.1"/>
    </source>
</evidence>
<dbReference type="EMBL" id="NBII01000002">
    <property type="protein sequence ID" value="PAV21941.1"/>
    <property type="molecule type" value="Genomic_DNA"/>
</dbReference>
<comment type="similarity">
    <text evidence="1 2">Belongs to the peroxin-16 family.</text>
</comment>
<dbReference type="STRING" id="2282107.A0A286UQR8"/>
<protein>
    <recommendedName>
        <fullName evidence="2">Peroxisomal membrane protein PEX16</fullName>
    </recommendedName>
</protein>
<keyword evidence="5" id="KW-1185">Reference proteome</keyword>